<name>A0ABY3P9Z1_9STAP</name>
<proteinExistence type="predicted"/>
<dbReference type="RefSeq" id="WP_229291622.1">
    <property type="nucleotide sequence ID" value="NZ_CP086654.1"/>
</dbReference>
<evidence type="ECO:0000256" key="1">
    <source>
        <dbReference type="SAM" id="Phobius"/>
    </source>
</evidence>
<feature type="transmembrane region" description="Helical" evidence="1">
    <location>
        <begin position="9"/>
        <end position="31"/>
    </location>
</feature>
<keyword evidence="1" id="KW-0812">Transmembrane</keyword>
<gene>
    <name evidence="2" type="primary">prli42</name>
    <name evidence="2" type="ORF">LN051_05900</name>
</gene>
<dbReference type="InterPro" id="IPR049722">
    <property type="entry name" value="Prli42-like"/>
</dbReference>
<keyword evidence="1" id="KW-1133">Transmembrane helix</keyword>
<evidence type="ECO:0000313" key="2">
    <source>
        <dbReference type="EMBL" id="UEX89118.1"/>
    </source>
</evidence>
<keyword evidence="3" id="KW-1185">Reference proteome</keyword>
<protein>
    <submittedName>
        <fullName evidence="2">Stressosome-associated protein Prli42</fullName>
    </submittedName>
</protein>
<organism evidence="2 3">
    <name type="scientific">Staphylococcus ratti</name>
    <dbReference type="NCBI Taxonomy" id="2892440"/>
    <lineage>
        <taxon>Bacteria</taxon>
        <taxon>Bacillati</taxon>
        <taxon>Bacillota</taxon>
        <taxon>Bacilli</taxon>
        <taxon>Bacillales</taxon>
        <taxon>Staphylococcaceae</taxon>
        <taxon>Staphylococcus</taxon>
    </lineage>
</organism>
<accession>A0ABY3P9Z1</accession>
<evidence type="ECO:0000313" key="3">
    <source>
        <dbReference type="Proteomes" id="UP001197626"/>
    </source>
</evidence>
<dbReference type="Proteomes" id="UP001197626">
    <property type="component" value="Chromosome"/>
</dbReference>
<reference evidence="2 3" key="1">
    <citation type="journal article" date="2022" name="Pathogens">
        <title>Staphylococcus ratti sp. nov. Isolated from a Lab Rat.</title>
        <authorList>
            <person name="Kovarovic V."/>
            <person name="Sedlacek I."/>
            <person name="Petras P."/>
            <person name="Kralova S."/>
            <person name="Maslanova I."/>
            <person name="Svec P."/>
            <person name="Neumann-Schaal M."/>
            <person name="Botka T."/>
            <person name="Gelbicova T."/>
            <person name="Stankova E."/>
            <person name="Doskar J."/>
            <person name="Pantucek R."/>
        </authorList>
    </citation>
    <scope>NUCLEOTIDE SEQUENCE [LARGE SCALE GENOMIC DNA]</scope>
    <source>
        <strain evidence="2 3">CCM 9025</strain>
    </source>
</reference>
<dbReference type="EMBL" id="CP086654">
    <property type="protein sequence ID" value="UEX89118.1"/>
    <property type="molecule type" value="Genomic_DNA"/>
</dbReference>
<dbReference type="NCBIfam" id="NF033880">
    <property type="entry name" value="Prli42"/>
    <property type="match status" value="1"/>
</dbReference>
<keyword evidence="1" id="KW-0472">Membrane</keyword>
<sequence length="33" mass="3615">MLNEKVRKVLLIIMLVAIVVSLILPGVAPILNM</sequence>